<sequence>MSNKININVYELNDGAFGETINAELSKLFANILDQNTDQDKARKLNIMLTVKRSKEFKDEYIVFADTKLTLQPVTGQVTKVLAGRDYNTGRIEANELRSGVKGQTYFDTKDERLKTDVGEDIEDVEATVSDEKNLPAPKDNLIDLRKKG</sequence>
<evidence type="ECO:0008006" key="4">
    <source>
        <dbReference type="Google" id="ProtNLM"/>
    </source>
</evidence>
<organism evidence="2 3">
    <name type="scientific">Periweissella cryptocerci</name>
    <dbReference type="NCBI Taxonomy" id="2506420"/>
    <lineage>
        <taxon>Bacteria</taxon>
        <taxon>Bacillati</taxon>
        <taxon>Bacillota</taxon>
        <taxon>Bacilli</taxon>
        <taxon>Lactobacillales</taxon>
        <taxon>Lactobacillaceae</taxon>
        <taxon>Periweissella</taxon>
    </lineage>
</organism>
<protein>
    <recommendedName>
        <fullName evidence="4">Replication terminator protein</fullName>
    </recommendedName>
</protein>
<accession>A0A4P6YWP0</accession>
<dbReference type="KEGG" id="wei:EQG49_12715"/>
<keyword evidence="3" id="KW-1185">Reference proteome</keyword>
<dbReference type="EMBL" id="CP037940">
    <property type="protein sequence ID" value="QBO37260.1"/>
    <property type="molecule type" value="Genomic_DNA"/>
</dbReference>
<dbReference type="AlphaFoldDB" id="A0A4P6YWP0"/>
<evidence type="ECO:0000313" key="2">
    <source>
        <dbReference type="EMBL" id="QBO37260.1"/>
    </source>
</evidence>
<name>A0A4P6YWP0_9LACO</name>
<dbReference type="Proteomes" id="UP000292886">
    <property type="component" value="Chromosome"/>
</dbReference>
<reference evidence="3" key="1">
    <citation type="submission" date="2019-03" db="EMBL/GenBank/DDBJ databases">
        <title>Weissella sp. 26KH-42 Genome sequencing.</title>
        <authorList>
            <person name="Heo J."/>
            <person name="Kim S.-J."/>
            <person name="Kim J.-S."/>
            <person name="Hong S.-B."/>
            <person name="Kwon S.-W."/>
        </authorList>
    </citation>
    <scope>NUCLEOTIDE SEQUENCE [LARGE SCALE GENOMIC DNA]</scope>
    <source>
        <strain evidence="3">26KH-42</strain>
    </source>
</reference>
<gene>
    <name evidence="2" type="ORF">EQG49_12715</name>
</gene>
<proteinExistence type="predicted"/>
<evidence type="ECO:0000256" key="1">
    <source>
        <dbReference type="SAM" id="MobiDB-lite"/>
    </source>
</evidence>
<feature type="region of interest" description="Disordered" evidence="1">
    <location>
        <begin position="125"/>
        <end position="149"/>
    </location>
</feature>
<dbReference type="OrthoDB" id="1956472at2"/>
<dbReference type="RefSeq" id="WP_133364337.1">
    <property type="nucleotide sequence ID" value="NZ_CP037940.1"/>
</dbReference>
<evidence type="ECO:0000313" key="3">
    <source>
        <dbReference type="Proteomes" id="UP000292886"/>
    </source>
</evidence>